<dbReference type="SUPFAM" id="SSF54909">
    <property type="entry name" value="Dimeric alpha+beta barrel"/>
    <property type="match status" value="1"/>
</dbReference>
<dbReference type="PANTHER" id="PTHR40624">
    <property type="entry name" value="BIOSYNTHESIS MONOOXYGENASE, PUTATIVE (AFU_ORTHOLOGUE AFUA_1G12025)-RELATED"/>
    <property type="match status" value="1"/>
</dbReference>
<evidence type="ECO:0000313" key="2">
    <source>
        <dbReference type="EMBL" id="KAF2673658.1"/>
    </source>
</evidence>
<name>A0A6A6URG5_9PEZI</name>
<dbReference type="Pfam" id="PF03992">
    <property type="entry name" value="ABM"/>
    <property type="match status" value="1"/>
</dbReference>
<dbReference type="EMBL" id="MU004231">
    <property type="protein sequence ID" value="KAF2673658.1"/>
    <property type="molecule type" value="Genomic_DNA"/>
</dbReference>
<reference evidence="2" key="1">
    <citation type="journal article" date="2020" name="Stud. Mycol.">
        <title>101 Dothideomycetes genomes: a test case for predicting lifestyles and emergence of pathogens.</title>
        <authorList>
            <person name="Haridas S."/>
            <person name="Albert R."/>
            <person name="Binder M."/>
            <person name="Bloem J."/>
            <person name="Labutti K."/>
            <person name="Salamov A."/>
            <person name="Andreopoulos B."/>
            <person name="Baker S."/>
            <person name="Barry K."/>
            <person name="Bills G."/>
            <person name="Bluhm B."/>
            <person name="Cannon C."/>
            <person name="Castanera R."/>
            <person name="Culley D."/>
            <person name="Daum C."/>
            <person name="Ezra D."/>
            <person name="Gonzalez J."/>
            <person name="Henrissat B."/>
            <person name="Kuo A."/>
            <person name="Liang C."/>
            <person name="Lipzen A."/>
            <person name="Lutzoni F."/>
            <person name="Magnuson J."/>
            <person name="Mondo S."/>
            <person name="Nolan M."/>
            <person name="Ohm R."/>
            <person name="Pangilinan J."/>
            <person name="Park H.-J."/>
            <person name="Ramirez L."/>
            <person name="Alfaro M."/>
            <person name="Sun H."/>
            <person name="Tritt A."/>
            <person name="Yoshinaga Y."/>
            <person name="Zwiers L.-H."/>
            <person name="Turgeon B."/>
            <person name="Goodwin S."/>
            <person name="Spatafora J."/>
            <person name="Crous P."/>
            <person name="Grigoriev I."/>
        </authorList>
    </citation>
    <scope>NUCLEOTIDE SEQUENCE</scope>
    <source>
        <strain evidence="2">CBS 115976</strain>
    </source>
</reference>
<gene>
    <name evidence="2" type="ORF">BT63DRAFT_421792</name>
</gene>
<organism evidence="2 3">
    <name type="scientific">Microthyrium microscopicum</name>
    <dbReference type="NCBI Taxonomy" id="703497"/>
    <lineage>
        <taxon>Eukaryota</taxon>
        <taxon>Fungi</taxon>
        <taxon>Dikarya</taxon>
        <taxon>Ascomycota</taxon>
        <taxon>Pezizomycotina</taxon>
        <taxon>Dothideomycetes</taxon>
        <taxon>Dothideomycetes incertae sedis</taxon>
        <taxon>Microthyriales</taxon>
        <taxon>Microthyriaceae</taxon>
        <taxon>Microthyrium</taxon>
    </lineage>
</organism>
<dbReference type="AlphaFoldDB" id="A0A6A6URG5"/>
<evidence type="ECO:0000259" key="1">
    <source>
        <dbReference type="PROSITE" id="PS51725"/>
    </source>
</evidence>
<dbReference type="InterPro" id="IPR007138">
    <property type="entry name" value="ABM_dom"/>
</dbReference>
<dbReference type="Proteomes" id="UP000799302">
    <property type="component" value="Unassembled WGS sequence"/>
</dbReference>
<accession>A0A6A6URG5</accession>
<keyword evidence="3" id="KW-1185">Reference proteome</keyword>
<dbReference type="PROSITE" id="PS51725">
    <property type="entry name" value="ABM"/>
    <property type="match status" value="1"/>
</dbReference>
<proteinExistence type="predicted"/>
<feature type="domain" description="ABM" evidence="1">
    <location>
        <begin position="3"/>
        <end position="96"/>
    </location>
</feature>
<protein>
    <recommendedName>
        <fullName evidence="1">ABM domain-containing protein</fullName>
    </recommendedName>
</protein>
<sequence length="106" mass="11648">MAIELIAVFHPAPGKTDRIVELLSGVAKIVEAKETGTLRYEIHKQIGAENPKVYVTERYTDKAALKQHGKFPEFAEMNKAFANEGLLADNLEIHVMTPAGGMASRL</sequence>
<dbReference type="PANTHER" id="PTHR40624:SF1">
    <property type="entry name" value="BIOSYNTHESIS MONOOXYGENASE, PUTATIVE (AFU_ORTHOLOGUE AFUA_1G12025)-RELATED"/>
    <property type="match status" value="1"/>
</dbReference>
<dbReference type="OrthoDB" id="10011777at2759"/>
<dbReference type="InterPro" id="IPR011008">
    <property type="entry name" value="Dimeric_a/b-barrel"/>
</dbReference>
<evidence type="ECO:0000313" key="3">
    <source>
        <dbReference type="Proteomes" id="UP000799302"/>
    </source>
</evidence>
<dbReference type="Gene3D" id="3.30.70.100">
    <property type="match status" value="1"/>
</dbReference>